<evidence type="ECO:0000313" key="2">
    <source>
        <dbReference type="EMBL" id="PHN06114.1"/>
    </source>
</evidence>
<reference evidence="2 3" key="1">
    <citation type="submission" date="2017-10" db="EMBL/GenBank/DDBJ databases">
        <title>The draft genome sequence of Lewinella nigricans NBRC 102662.</title>
        <authorList>
            <person name="Wang K."/>
        </authorList>
    </citation>
    <scope>NUCLEOTIDE SEQUENCE [LARGE SCALE GENOMIC DNA]</scope>
    <source>
        <strain evidence="2 3">NBRC 102662</strain>
    </source>
</reference>
<feature type="signal peptide" evidence="1">
    <location>
        <begin position="1"/>
        <end position="20"/>
    </location>
</feature>
<comment type="caution">
    <text evidence="2">The sequence shown here is derived from an EMBL/GenBank/DDBJ whole genome shotgun (WGS) entry which is preliminary data.</text>
</comment>
<sequence>MQHKTIFPFLLLALLFSACQRDSLNETALTTTDATTLENRQSYPDLIPLPDGFKPEGIVAGTGSDFYVGSLADGSIYRGDFRTGSGEVFYTPDGANTAVGMSFDSRTKYLFVAGGGFGTGYIVDTRTGTEVVSYDFGGAFVNDVIVTKDAAYFTDSFTPYIYKVPLGPTGSPADAADVEAIELGGDFEFVPGNFNANGIEAIPDGTALIVVNGGTGDLYLVDPETGDATLIDLNGDSVNNGDGILLVGKTLYVVQNFLNQIAEVKLSTDYLTGSVEDILTDDDFRIPTTVTRHGGTLYAVNARFDVAPPQSSAEGIEFNVVRVD</sequence>
<dbReference type="Proteomes" id="UP000223913">
    <property type="component" value="Unassembled WGS sequence"/>
</dbReference>
<evidence type="ECO:0000256" key="1">
    <source>
        <dbReference type="SAM" id="SignalP"/>
    </source>
</evidence>
<gene>
    <name evidence="2" type="ORF">CRP01_14195</name>
</gene>
<proteinExistence type="predicted"/>
<keyword evidence="1" id="KW-0732">Signal</keyword>
<organism evidence="2 3">
    <name type="scientific">Flavilitoribacter nigricans (strain ATCC 23147 / DSM 23189 / NBRC 102662 / NCIMB 1420 / SS-2)</name>
    <name type="common">Lewinella nigricans</name>
    <dbReference type="NCBI Taxonomy" id="1122177"/>
    <lineage>
        <taxon>Bacteria</taxon>
        <taxon>Pseudomonadati</taxon>
        <taxon>Bacteroidota</taxon>
        <taxon>Saprospiria</taxon>
        <taxon>Saprospirales</taxon>
        <taxon>Lewinellaceae</taxon>
        <taxon>Flavilitoribacter</taxon>
    </lineage>
</organism>
<protein>
    <submittedName>
        <fullName evidence="2">Superoxide dismutase</fullName>
    </submittedName>
</protein>
<name>A0A2D0NC79_FLAN2</name>
<dbReference type="OrthoDB" id="8584394at2"/>
<dbReference type="PROSITE" id="PS51257">
    <property type="entry name" value="PROKAR_LIPOPROTEIN"/>
    <property type="match status" value="1"/>
</dbReference>
<evidence type="ECO:0000313" key="3">
    <source>
        <dbReference type="Proteomes" id="UP000223913"/>
    </source>
</evidence>
<accession>A0A2D0NC79</accession>
<dbReference type="AlphaFoldDB" id="A0A2D0NC79"/>
<dbReference type="Gene3D" id="2.120.10.30">
    <property type="entry name" value="TolB, C-terminal domain"/>
    <property type="match status" value="1"/>
</dbReference>
<keyword evidence="3" id="KW-1185">Reference proteome</keyword>
<dbReference type="SUPFAM" id="SSF63829">
    <property type="entry name" value="Calcium-dependent phosphotriesterase"/>
    <property type="match status" value="1"/>
</dbReference>
<dbReference type="RefSeq" id="WP_099150708.1">
    <property type="nucleotide sequence ID" value="NZ_PDUD01000019.1"/>
</dbReference>
<dbReference type="InterPro" id="IPR011042">
    <property type="entry name" value="6-blade_b-propeller_TolB-like"/>
</dbReference>
<feature type="chain" id="PRO_5012564860" evidence="1">
    <location>
        <begin position="21"/>
        <end position="324"/>
    </location>
</feature>
<dbReference type="EMBL" id="PDUD01000019">
    <property type="protein sequence ID" value="PHN06114.1"/>
    <property type="molecule type" value="Genomic_DNA"/>
</dbReference>